<evidence type="ECO:0000259" key="1">
    <source>
        <dbReference type="Pfam" id="PF03372"/>
    </source>
</evidence>
<dbReference type="InterPro" id="IPR051916">
    <property type="entry name" value="GPI-anchor_lipid_remodeler"/>
</dbReference>
<dbReference type="InterPro" id="IPR005135">
    <property type="entry name" value="Endo/exonuclease/phosphatase"/>
</dbReference>
<dbReference type="Proteomes" id="UP000427769">
    <property type="component" value="Chromosome"/>
</dbReference>
<organism evidence="2 3">
    <name type="scientific">Desulfosarcina widdelii</name>
    <dbReference type="NCBI Taxonomy" id="947919"/>
    <lineage>
        <taxon>Bacteria</taxon>
        <taxon>Pseudomonadati</taxon>
        <taxon>Thermodesulfobacteriota</taxon>
        <taxon>Desulfobacteria</taxon>
        <taxon>Desulfobacterales</taxon>
        <taxon>Desulfosarcinaceae</taxon>
        <taxon>Desulfosarcina</taxon>
    </lineage>
</organism>
<dbReference type="KEGG" id="dwd:DSCW_55890"/>
<dbReference type="OrthoDB" id="9813425at2"/>
<dbReference type="GO" id="GO:0016020">
    <property type="term" value="C:membrane"/>
    <property type="evidence" value="ECO:0007669"/>
    <property type="project" value="GOC"/>
</dbReference>
<dbReference type="EMBL" id="AP021875">
    <property type="protein sequence ID" value="BBO78172.1"/>
    <property type="molecule type" value="Genomic_DNA"/>
</dbReference>
<evidence type="ECO:0000313" key="2">
    <source>
        <dbReference type="EMBL" id="BBO78172.1"/>
    </source>
</evidence>
<dbReference type="PANTHER" id="PTHR14859">
    <property type="entry name" value="CALCOFLUOR WHITE HYPERSENSITIVE PROTEIN PRECURSOR"/>
    <property type="match status" value="1"/>
</dbReference>
<accession>A0A5K7Z814</accession>
<dbReference type="Gene3D" id="3.60.10.10">
    <property type="entry name" value="Endonuclease/exonuclease/phosphatase"/>
    <property type="match status" value="1"/>
</dbReference>
<keyword evidence="3" id="KW-1185">Reference proteome</keyword>
<gene>
    <name evidence="2" type="ORF">DSCW_55890</name>
</gene>
<dbReference type="InterPro" id="IPR036691">
    <property type="entry name" value="Endo/exonu/phosph_ase_sf"/>
</dbReference>
<reference evidence="2 3" key="1">
    <citation type="submission" date="2019-11" db="EMBL/GenBank/DDBJ databases">
        <title>Comparative genomics of hydrocarbon-degrading Desulfosarcina strains.</title>
        <authorList>
            <person name="Watanabe M."/>
            <person name="Kojima H."/>
            <person name="Fukui M."/>
        </authorList>
    </citation>
    <scope>NUCLEOTIDE SEQUENCE [LARGE SCALE GENOMIC DNA]</scope>
    <source>
        <strain evidence="2 3">PP31</strain>
    </source>
</reference>
<dbReference type="Pfam" id="PF03372">
    <property type="entry name" value="Exo_endo_phos"/>
    <property type="match status" value="1"/>
</dbReference>
<dbReference type="GO" id="GO:0006506">
    <property type="term" value="P:GPI anchor biosynthetic process"/>
    <property type="evidence" value="ECO:0007669"/>
    <property type="project" value="TreeGrafter"/>
</dbReference>
<protein>
    <recommendedName>
        <fullName evidence="1">Endonuclease/exonuclease/phosphatase domain-containing protein</fullName>
    </recommendedName>
</protein>
<dbReference type="GO" id="GO:0003824">
    <property type="term" value="F:catalytic activity"/>
    <property type="evidence" value="ECO:0007669"/>
    <property type="project" value="InterPro"/>
</dbReference>
<dbReference type="SUPFAM" id="SSF56219">
    <property type="entry name" value="DNase I-like"/>
    <property type="match status" value="1"/>
</dbReference>
<feature type="domain" description="Endonuclease/exonuclease/phosphatase" evidence="1">
    <location>
        <begin position="6"/>
        <end position="219"/>
    </location>
</feature>
<dbReference type="AlphaFoldDB" id="A0A5K7Z814"/>
<name>A0A5K7Z814_9BACT</name>
<sequence length="228" mass="25588">MRLRVATYNIHRCIGRDGFEDPDRIADVLRRIHGDVIALQEVAYDITGPVKILEDLARSTGTEVIAGPTLLEEKGQYGNALLTRIRPVGVRRLNISVPGREPRGALAMELGIGGRTVRIAATHLGLRPGERRFQVRRLLTLLDPKAADVTIVLGDFNEWYLWARPLRWLTRRLGALPALPTFPSHRPLLALDRIWVHPPESVIRLRLHCSKKAAMASDHLPLVADLRI</sequence>
<dbReference type="RefSeq" id="WP_155306834.1">
    <property type="nucleotide sequence ID" value="NZ_AP021875.1"/>
</dbReference>
<dbReference type="PANTHER" id="PTHR14859:SF15">
    <property type="entry name" value="ENDONUCLEASE_EXONUCLEASE_PHOSPHATASE DOMAIN-CONTAINING PROTEIN"/>
    <property type="match status" value="1"/>
</dbReference>
<evidence type="ECO:0000313" key="3">
    <source>
        <dbReference type="Proteomes" id="UP000427769"/>
    </source>
</evidence>
<proteinExistence type="predicted"/>